<feature type="signal peptide" evidence="1">
    <location>
        <begin position="1"/>
        <end position="16"/>
    </location>
</feature>
<evidence type="ECO:0000313" key="3">
    <source>
        <dbReference type="Proteomes" id="UP000694892"/>
    </source>
</evidence>
<proteinExistence type="predicted"/>
<sequence>MLKLTFMFVFMQNLAAFPQTKACLACLQHLINEVARILICFDLKADNRQKDCGSWHNLATYVVNQIHLILLFSPGGL</sequence>
<protein>
    <recommendedName>
        <fullName evidence="4">Secreted protein</fullName>
    </recommendedName>
</protein>
<evidence type="ECO:0000313" key="2">
    <source>
        <dbReference type="EMBL" id="OCT92230.1"/>
    </source>
</evidence>
<keyword evidence="1" id="KW-0732">Signal</keyword>
<feature type="chain" id="PRO_5036779734" description="Secreted protein" evidence="1">
    <location>
        <begin position="17"/>
        <end position="77"/>
    </location>
</feature>
<dbReference type="AlphaFoldDB" id="A0A974DIU6"/>
<evidence type="ECO:0000256" key="1">
    <source>
        <dbReference type="SAM" id="SignalP"/>
    </source>
</evidence>
<dbReference type="EMBL" id="CM004469">
    <property type="protein sequence ID" value="OCT92230.1"/>
    <property type="molecule type" value="Genomic_DNA"/>
</dbReference>
<evidence type="ECO:0008006" key="4">
    <source>
        <dbReference type="Google" id="ProtNLM"/>
    </source>
</evidence>
<reference evidence="3" key="1">
    <citation type="journal article" date="2016" name="Nature">
        <title>Genome evolution in the allotetraploid frog Xenopus laevis.</title>
        <authorList>
            <person name="Session A.M."/>
            <person name="Uno Y."/>
            <person name="Kwon T."/>
            <person name="Chapman J.A."/>
            <person name="Toyoda A."/>
            <person name="Takahashi S."/>
            <person name="Fukui A."/>
            <person name="Hikosaka A."/>
            <person name="Suzuki A."/>
            <person name="Kondo M."/>
            <person name="van Heeringen S.J."/>
            <person name="Quigley I."/>
            <person name="Heinz S."/>
            <person name="Ogino H."/>
            <person name="Ochi H."/>
            <person name="Hellsten U."/>
            <person name="Lyons J.B."/>
            <person name="Simakov O."/>
            <person name="Putnam N."/>
            <person name="Stites J."/>
            <person name="Kuroki Y."/>
            <person name="Tanaka T."/>
            <person name="Michiue T."/>
            <person name="Watanabe M."/>
            <person name="Bogdanovic O."/>
            <person name="Lister R."/>
            <person name="Georgiou G."/>
            <person name="Paranjpe S.S."/>
            <person name="van Kruijsbergen I."/>
            <person name="Shu S."/>
            <person name="Carlson J."/>
            <person name="Kinoshita T."/>
            <person name="Ohta Y."/>
            <person name="Mawaribuchi S."/>
            <person name="Jenkins J."/>
            <person name="Grimwood J."/>
            <person name="Schmutz J."/>
            <person name="Mitros T."/>
            <person name="Mozaffari S.V."/>
            <person name="Suzuki Y."/>
            <person name="Haramoto Y."/>
            <person name="Yamamoto T.S."/>
            <person name="Takagi C."/>
            <person name="Heald R."/>
            <person name="Miller K."/>
            <person name="Haudenschild C."/>
            <person name="Kitzman J."/>
            <person name="Nakayama T."/>
            <person name="Izutsu Y."/>
            <person name="Robert J."/>
            <person name="Fortriede J."/>
            <person name="Burns K."/>
            <person name="Lotay V."/>
            <person name="Karimi K."/>
            <person name="Yasuoka Y."/>
            <person name="Dichmann D.S."/>
            <person name="Flajnik M.F."/>
            <person name="Houston D.W."/>
            <person name="Shendure J."/>
            <person name="DuPasquier L."/>
            <person name="Vize P.D."/>
            <person name="Zorn A.M."/>
            <person name="Ito M."/>
            <person name="Marcotte E.M."/>
            <person name="Wallingford J.B."/>
            <person name="Ito Y."/>
            <person name="Asashima M."/>
            <person name="Ueno N."/>
            <person name="Matsuda Y."/>
            <person name="Veenstra G.J."/>
            <person name="Fujiyama A."/>
            <person name="Harland R.M."/>
            <person name="Taira M."/>
            <person name="Rokhsar D.S."/>
        </authorList>
    </citation>
    <scope>NUCLEOTIDE SEQUENCE [LARGE SCALE GENOMIC DNA]</scope>
    <source>
        <strain evidence="3">J</strain>
    </source>
</reference>
<gene>
    <name evidence="2" type="ORF">XELAEV_18015287mg</name>
</gene>
<accession>A0A974DIU6</accession>
<dbReference type="Proteomes" id="UP000694892">
    <property type="component" value="Chromosome 2S"/>
</dbReference>
<organism evidence="2 3">
    <name type="scientific">Xenopus laevis</name>
    <name type="common">African clawed frog</name>
    <dbReference type="NCBI Taxonomy" id="8355"/>
    <lineage>
        <taxon>Eukaryota</taxon>
        <taxon>Metazoa</taxon>
        <taxon>Chordata</taxon>
        <taxon>Craniata</taxon>
        <taxon>Vertebrata</taxon>
        <taxon>Euteleostomi</taxon>
        <taxon>Amphibia</taxon>
        <taxon>Batrachia</taxon>
        <taxon>Anura</taxon>
        <taxon>Pipoidea</taxon>
        <taxon>Pipidae</taxon>
        <taxon>Xenopodinae</taxon>
        <taxon>Xenopus</taxon>
        <taxon>Xenopus</taxon>
    </lineage>
</organism>
<name>A0A974DIU6_XENLA</name>